<proteinExistence type="predicted"/>
<gene>
    <name evidence="1" type="primary">THSD1</name>
    <name evidence="1" type="ORF">DAT39_016289</name>
</gene>
<keyword evidence="2" id="KW-1185">Reference proteome</keyword>
<evidence type="ECO:0000313" key="1">
    <source>
        <dbReference type="EMBL" id="KAF5894000.1"/>
    </source>
</evidence>
<feature type="non-terminal residue" evidence="1">
    <location>
        <position position="1"/>
    </location>
</feature>
<organism evidence="1 2">
    <name type="scientific">Clarias magur</name>
    <name type="common">Asian catfish</name>
    <name type="synonym">Macropteronotus magur</name>
    <dbReference type="NCBI Taxonomy" id="1594786"/>
    <lineage>
        <taxon>Eukaryota</taxon>
        <taxon>Metazoa</taxon>
        <taxon>Chordata</taxon>
        <taxon>Craniata</taxon>
        <taxon>Vertebrata</taxon>
        <taxon>Euteleostomi</taxon>
        <taxon>Actinopterygii</taxon>
        <taxon>Neopterygii</taxon>
        <taxon>Teleostei</taxon>
        <taxon>Ostariophysi</taxon>
        <taxon>Siluriformes</taxon>
        <taxon>Clariidae</taxon>
        <taxon>Clarias</taxon>
    </lineage>
</organism>
<feature type="non-terminal residue" evidence="1">
    <location>
        <position position="62"/>
    </location>
</feature>
<comment type="caution">
    <text evidence="1">The sequence shown here is derived from an EMBL/GenBank/DDBJ whole genome shotgun (WGS) entry which is preliminary data.</text>
</comment>
<dbReference type="Proteomes" id="UP000727407">
    <property type="component" value="Unassembled WGS sequence"/>
</dbReference>
<name>A0A8J4XC58_CLAMG</name>
<evidence type="ECO:0000313" key="2">
    <source>
        <dbReference type="Proteomes" id="UP000727407"/>
    </source>
</evidence>
<accession>A0A8J4XC58</accession>
<protein>
    <submittedName>
        <fullName evidence="1">Thrombospondin type-1 domain-containing protein 1</fullName>
    </submittedName>
</protein>
<reference evidence="1" key="1">
    <citation type="submission" date="2020-07" db="EMBL/GenBank/DDBJ databases">
        <title>Clarias magur genome sequencing, assembly and annotation.</title>
        <authorList>
            <person name="Kushwaha B."/>
            <person name="Kumar R."/>
            <person name="Das P."/>
            <person name="Joshi C.G."/>
            <person name="Kumar D."/>
            <person name="Nagpure N.S."/>
            <person name="Pandey M."/>
            <person name="Agarwal S."/>
            <person name="Srivastava S."/>
            <person name="Singh M."/>
            <person name="Sahoo L."/>
            <person name="Jayasankar P."/>
            <person name="Meher P.K."/>
            <person name="Koringa P.G."/>
            <person name="Iquebal M.A."/>
            <person name="Das S.P."/>
            <person name="Bit A."/>
            <person name="Patnaik S."/>
            <person name="Patel N."/>
            <person name="Shah T.M."/>
            <person name="Hinsu A."/>
            <person name="Jena J.K."/>
        </authorList>
    </citation>
    <scope>NUCLEOTIDE SEQUENCE</scope>
    <source>
        <strain evidence="1">CIFAMagur01</strain>
        <tissue evidence="1">Testis</tissue>
    </source>
</reference>
<dbReference type="EMBL" id="QNUK01000398">
    <property type="protein sequence ID" value="KAF5894000.1"/>
    <property type="molecule type" value="Genomic_DNA"/>
</dbReference>
<dbReference type="AlphaFoldDB" id="A0A8J4XC58"/>
<sequence length="62" mass="7096">GSSGSSAVWIPGSFVYRELWIGGIELPYGSHLFVWCLPLVLDRIVTWGIWRPWALRLTDPMH</sequence>